<feature type="domain" description="WRKY" evidence="7">
    <location>
        <begin position="177"/>
        <end position="243"/>
    </location>
</feature>
<dbReference type="Pfam" id="PF03106">
    <property type="entry name" value="WRKY"/>
    <property type="match status" value="1"/>
</dbReference>
<accession>A0A6J1FPG7</accession>
<evidence type="ECO:0000256" key="6">
    <source>
        <dbReference type="SAM" id="SignalP"/>
    </source>
</evidence>
<evidence type="ECO:0000256" key="2">
    <source>
        <dbReference type="ARBA" id="ARBA00023015"/>
    </source>
</evidence>
<dbReference type="SUPFAM" id="SSF118290">
    <property type="entry name" value="WRKY DNA-binding domain"/>
    <property type="match status" value="1"/>
</dbReference>
<keyword evidence="2" id="KW-0805">Transcription regulation</keyword>
<dbReference type="Gene3D" id="2.20.25.80">
    <property type="entry name" value="WRKY domain"/>
    <property type="match status" value="1"/>
</dbReference>
<evidence type="ECO:0000256" key="3">
    <source>
        <dbReference type="ARBA" id="ARBA00023125"/>
    </source>
</evidence>
<sequence>MTPQFLQNPSSSFFFFLIMDIFLDLNLNPSSSYPNSAMDEALHSSKREVEAAEMNLDQEKLTLSLANKGSDFRATLEEKLDRKIKENGRLSQMLRAMYEKYMNLQKQVMYLVNQQKVQSSEIEGVSRKRRAEGEEEYENLEGICSSRDEDFNRWLKRPRLNGNSKVSKVFVQKDASDPSLVVKDGYQWRKYGQKVTRDNPSPRAYFKCSSAPNCPVKKKVQRSLEDPTILVATYEGEHSHASHFQTELSLRSINGGKASAVPVLATIKPSCASVTLDLIHEDGLFKSPKDYAASESAASTEAAVWQEFLVQQMASSLKKDPEFAGIVAGAISGKVLGNQTNRE</sequence>
<dbReference type="RefSeq" id="XP_022940050.1">
    <property type="nucleotide sequence ID" value="XM_023084282.1"/>
</dbReference>
<comment type="subcellular location">
    <subcellularLocation>
        <location evidence="1">Nucleus</location>
    </subcellularLocation>
</comment>
<evidence type="ECO:0000313" key="9">
    <source>
        <dbReference type="RefSeq" id="XP_022940050.1"/>
    </source>
</evidence>
<dbReference type="SMART" id="SM00774">
    <property type="entry name" value="WRKY"/>
    <property type="match status" value="1"/>
</dbReference>
<feature type="signal peptide" evidence="6">
    <location>
        <begin position="1"/>
        <end position="32"/>
    </location>
</feature>
<dbReference type="Proteomes" id="UP000504609">
    <property type="component" value="Unplaced"/>
</dbReference>
<dbReference type="InterPro" id="IPR003657">
    <property type="entry name" value="WRKY_dom"/>
</dbReference>
<feature type="chain" id="PRO_5026671461" evidence="6">
    <location>
        <begin position="33"/>
        <end position="343"/>
    </location>
</feature>
<proteinExistence type="predicted"/>
<keyword evidence="5" id="KW-0539">Nucleus</keyword>
<gene>
    <name evidence="9" type="primary">LOC111445797</name>
</gene>
<evidence type="ECO:0000256" key="5">
    <source>
        <dbReference type="ARBA" id="ARBA00023242"/>
    </source>
</evidence>
<keyword evidence="3" id="KW-0238">DNA-binding</keyword>
<dbReference type="AlphaFoldDB" id="A0A6J1FPG7"/>
<dbReference type="GeneID" id="111445797"/>
<keyword evidence="8" id="KW-1185">Reference proteome</keyword>
<reference evidence="9" key="1">
    <citation type="submission" date="2025-08" db="UniProtKB">
        <authorList>
            <consortium name="RefSeq"/>
        </authorList>
    </citation>
    <scope>IDENTIFICATION</scope>
    <source>
        <tissue evidence="9">Young leaves</tissue>
    </source>
</reference>
<dbReference type="GO" id="GO:0005634">
    <property type="term" value="C:nucleus"/>
    <property type="evidence" value="ECO:0007669"/>
    <property type="project" value="UniProtKB-SubCell"/>
</dbReference>
<keyword evidence="4" id="KW-0804">Transcription</keyword>
<dbReference type="PANTHER" id="PTHR31429:SF76">
    <property type="entry name" value="WRKY FAMILY TRANSCRIPTION FACTOR-RELATED"/>
    <property type="match status" value="1"/>
</dbReference>
<name>A0A6J1FPG7_CUCMO</name>
<dbReference type="GO" id="GO:0043565">
    <property type="term" value="F:sequence-specific DNA binding"/>
    <property type="evidence" value="ECO:0007669"/>
    <property type="project" value="InterPro"/>
</dbReference>
<dbReference type="InterPro" id="IPR044810">
    <property type="entry name" value="WRKY_plant"/>
</dbReference>
<organism evidence="8 9">
    <name type="scientific">Cucurbita moschata</name>
    <name type="common">Winter crookneck squash</name>
    <name type="synonym">Cucurbita pepo var. moschata</name>
    <dbReference type="NCBI Taxonomy" id="3662"/>
    <lineage>
        <taxon>Eukaryota</taxon>
        <taxon>Viridiplantae</taxon>
        <taxon>Streptophyta</taxon>
        <taxon>Embryophyta</taxon>
        <taxon>Tracheophyta</taxon>
        <taxon>Spermatophyta</taxon>
        <taxon>Magnoliopsida</taxon>
        <taxon>eudicotyledons</taxon>
        <taxon>Gunneridae</taxon>
        <taxon>Pentapetalae</taxon>
        <taxon>rosids</taxon>
        <taxon>fabids</taxon>
        <taxon>Cucurbitales</taxon>
        <taxon>Cucurbitaceae</taxon>
        <taxon>Cucurbiteae</taxon>
        <taxon>Cucurbita</taxon>
    </lineage>
</organism>
<protein>
    <submittedName>
        <fullName evidence="9">Probable WRKY transcription factor 40 isoform X2</fullName>
    </submittedName>
</protein>
<dbReference type="PANTHER" id="PTHR31429">
    <property type="entry name" value="WRKY TRANSCRIPTION FACTOR 36-RELATED"/>
    <property type="match status" value="1"/>
</dbReference>
<evidence type="ECO:0000313" key="8">
    <source>
        <dbReference type="Proteomes" id="UP000504609"/>
    </source>
</evidence>
<dbReference type="InterPro" id="IPR036576">
    <property type="entry name" value="WRKY_dom_sf"/>
</dbReference>
<keyword evidence="6" id="KW-0732">Signal</keyword>
<evidence type="ECO:0000256" key="1">
    <source>
        <dbReference type="ARBA" id="ARBA00004123"/>
    </source>
</evidence>
<dbReference type="GO" id="GO:0003700">
    <property type="term" value="F:DNA-binding transcription factor activity"/>
    <property type="evidence" value="ECO:0007669"/>
    <property type="project" value="InterPro"/>
</dbReference>
<dbReference type="PROSITE" id="PS50811">
    <property type="entry name" value="WRKY"/>
    <property type="match status" value="1"/>
</dbReference>
<evidence type="ECO:0000259" key="7">
    <source>
        <dbReference type="PROSITE" id="PS50811"/>
    </source>
</evidence>
<evidence type="ECO:0000256" key="4">
    <source>
        <dbReference type="ARBA" id="ARBA00023163"/>
    </source>
</evidence>